<name>A0ABY9WL91_9BACT</name>
<sequence>MRQQSVAAVYESDLNSEAHIERNLALAAPRDTARGMFFNGVLEVVRKLAGEGVAQRCRAATGESQHIDFFSYPVSTFLQLCLTAVREVGPLFGGCEVTLHRIGEQSAKDFLSSTAGRTLLLLAGNDVKRILKQVPSGYSAAVSYGERTMTCPHYEKSGYFVIKHDFMPYAYHEGILRGVLLTAGARAPRVRGYSTGPLDSAYEFSWE</sequence>
<organism evidence="1 2">
    <name type="scientific">Archangium minus</name>
    <dbReference type="NCBI Taxonomy" id="83450"/>
    <lineage>
        <taxon>Bacteria</taxon>
        <taxon>Pseudomonadati</taxon>
        <taxon>Myxococcota</taxon>
        <taxon>Myxococcia</taxon>
        <taxon>Myxococcales</taxon>
        <taxon>Cystobacterineae</taxon>
        <taxon>Archangiaceae</taxon>
        <taxon>Archangium</taxon>
    </lineage>
</organism>
<accession>A0ABY9WL91</accession>
<dbReference type="NCBIfam" id="TIGR02265">
    <property type="entry name" value="Mxa_TIGR02265"/>
    <property type="match status" value="1"/>
</dbReference>
<dbReference type="RefSeq" id="WP_395817080.1">
    <property type="nucleotide sequence ID" value="NZ_CP043494.1"/>
</dbReference>
<protein>
    <submittedName>
        <fullName evidence="1">DUF2378 family protein</fullName>
    </submittedName>
</protein>
<reference evidence="1 2" key="1">
    <citation type="submission" date="2019-08" db="EMBL/GenBank/DDBJ databases">
        <title>Archangium and Cystobacter genomes.</title>
        <authorList>
            <person name="Chen I.-C.K."/>
            <person name="Wielgoss S."/>
        </authorList>
    </citation>
    <scope>NUCLEOTIDE SEQUENCE [LARGE SCALE GENOMIC DNA]</scope>
    <source>
        <strain evidence="1 2">Cbm 6</strain>
    </source>
</reference>
<evidence type="ECO:0000313" key="1">
    <source>
        <dbReference type="EMBL" id="WNG44388.1"/>
    </source>
</evidence>
<evidence type="ECO:0000313" key="2">
    <source>
        <dbReference type="Proteomes" id="UP001611383"/>
    </source>
</evidence>
<dbReference type="InterPro" id="IPR011751">
    <property type="entry name" value="Mxa_paralog_2265"/>
</dbReference>
<dbReference type="EMBL" id="CP043494">
    <property type="protein sequence ID" value="WNG44388.1"/>
    <property type="molecule type" value="Genomic_DNA"/>
</dbReference>
<dbReference type="Pfam" id="PF09536">
    <property type="entry name" value="DUF2378"/>
    <property type="match status" value="1"/>
</dbReference>
<keyword evidence="2" id="KW-1185">Reference proteome</keyword>
<dbReference type="Proteomes" id="UP001611383">
    <property type="component" value="Chromosome"/>
</dbReference>
<proteinExistence type="predicted"/>
<gene>
    <name evidence="1" type="ORF">F0U60_09900</name>
</gene>